<dbReference type="OrthoDB" id="166547at2"/>
<dbReference type="EMBL" id="JAARUV010000003">
    <property type="protein sequence ID" value="MBC1779243.1"/>
    <property type="molecule type" value="Genomic_DNA"/>
</dbReference>
<dbReference type="AlphaFoldDB" id="A0A099WFD0"/>
<feature type="transmembrane region" description="Helical" evidence="1">
    <location>
        <begin position="7"/>
        <end position="25"/>
    </location>
</feature>
<gene>
    <name evidence="2" type="ORF">EP57_05030</name>
    <name evidence="3" type="ORF">HCA46_10375</name>
</gene>
<dbReference type="RefSeq" id="WP_036084708.1">
    <property type="nucleotide sequence ID" value="NZ_CBCSHQ010000001.1"/>
</dbReference>
<accession>A0A099WFD0</accession>
<dbReference type="EMBL" id="JNFA01000011">
    <property type="protein sequence ID" value="KGL42825.1"/>
    <property type="molecule type" value="Genomic_DNA"/>
</dbReference>
<dbReference type="Proteomes" id="UP000029844">
    <property type="component" value="Unassembled WGS sequence"/>
</dbReference>
<protein>
    <submittedName>
        <fullName evidence="3">DUF2177 family protein</fullName>
    </submittedName>
    <submittedName>
        <fullName evidence="2">Membrane protein</fullName>
    </submittedName>
</protein>
<feature type="transmembrane region" description="Helical" evidence="1">
    <location>
        <begin position="73"/>
        <end position="91"/>
    </location>
</feature>
<sequence>MMYFAKLAGIAFVVFLLIDAIWLGLIAKNLYRNYLGDLMAGNVRFGAALLFYVLFVCGIVFFVIEPALAKESLSFAIFAGAFLGLLCYATYDLTNLATLKDWPVLITALDLVWGAFVTAATSGIVFWLAKIWHI</sequence>
<evidence type="ECO:0000313" key="3">
    <source>
        <dbReference type="EMBL" id="MBC1779243.1"/>
    </source>
</evidence>
<evidence type="ECO:0000256" key="1">
    <source>
        <dbReference type="SAM" id="Phobius"/>
    </source>
</evidence>
<evidence type="ECO:0000313" key="4">
    <source>
        <dbReference type="Proteomes" id="UP000029844"/>
    </source>
</evidence>
<dbReference type="Pfam" id="PF09945">
    <property type="entry name" value="DUF2177"/>
    <property type="match status" value="1"/>
</dbReference>
<feature type="transmembrane region" description="Helical" evidence="1">
    <location>
        <begin position="111"/>
        <end position="129"/>
    </location>
</feature>
<dbReference type="eggNOG" id="COG4852">
    <property type="taxonomic scope" value="Bacteria"/>
</dbReference>
<keyword evidence="1" id="KW-1133">Transmembrane helix</keyword>
<dbReference type="STRING" id="1552123.EP57_05030"/>
<comment type="caution">
    <text evidence="2">The sequence shown here is derived from an EMBL/GenBank/DDBJ whole genome shotgun (WGS) entry which is preliminary data.</text>
</comment>
<evidence type="ECO:0000313" key="2">
    <source>
        <dbReference type="EMBL" id="KGL42825.1"/>
    </source>
</evidence>
<evidence type="ECO:0000313" key="5">
    <source>
        <dbReference type="Proteomes" id="UP000547643"/>
    </source>
</evidence>
<reference evidence="3 5" key="2">
    <citation type="submission" date="2020-03" db="EMBL/GenBank/DDBJ databases">
        <title>Soil Listeria distribution.</title>
        <authorList>
            <person name="Liao J."/>
            <person name="Wiedmann M."/>
        </authorList>
    </citation>
    <scope>NUCLEOTIDE SEQUENCE [LARGE SCALE GENOMIC DNA]</scope>
    <source>
        <strain evidence="3 5">FSL L7-1017</strain>
    </source>
</reference>
<dbReference type="Proteomes" id="UP000547643">
    <property type="component" value="Unassembled WGS sequence"/>
</dbReference>
<organism evidence="2 4">
    <name type="scientific">Listeria booriae</name>
    <dbReference type="NCBI Taxonomy" id="1552123"/>
    <lineage>
        <taxon>Bacteria</taxon>
        <taxon>Bacillati</taxon>
        <taxon>Bacillota</taxon>
        <taxon>Bacilli</taxon>
        <taxon>Bacillales</taxon>
        <taxon>Listeriaceae</taxon>
        <taxon>Listeria</taxon>
    </lineage>
</organism>
<feature type="transmembrane region" description="Helical" evidence="1">
    <location>
        <begin position="45"/>
        <end position="64"/>
    </location>
</feature>
<proteinExistence type="predicted"/>
<dbReference type="InterPro" id="IPR018687">
    <property type="entry name" value="DUF2177_membr"/>
</dbReference>
<keyword evidence="1" id="KW-0812">Transmembrane</keyword>
<keyword evidence="4" id="KW-1185">Reference proteome</keyword>
<reference evidence="2 4" key="1">
    <citation type="submission" date="2014-05" db="EMBL/GenBank/DDBJ databases">
        <title>Novel Listeriaceae from food processing environments.</title>
        <authorList>
            <person name="den Bakker H.C."/>
        </authorList>
    </citation>
    <scope>NUCLEOTIDE SEQUENCE [LARGE SCALE GENOMIC DNA]</scope>
    <source>
        <strain evidence="2 4">FSL A5-0281</strain>
    </source>
</reference>
<dbReference type="GeneID" id="58716763"/>
<keyword evidence="1" id="KW-0472">Membrane</keyword>
<name>A0A099WFD0_9LIST</name>